<organism evidence="1 2">
    <name type="scientific">Phaeobacter gallaeciensis</name>
    <dbReference type="NCBI Taxonomy" id="60890"/>
    <lineage>
        <taxon>Bacteria</taxon>
        <taxon>Pseudomonadati</taxon>
        <taxon>Pseudomonadota</taxon>
        <taxon>Alphaproteobacteria</taxon>
        <taxon>Rhodobacterales</taxon>
        <taxon>Roseobacteraceae</taxon>
        <taxon>Phaeobacter</taxon>
    </lineage>
</organism>
<dbReference type="Pfam" id="PF11150">
    <property type="entry name" value="DUF2927"/>
    <property type="match status" value="1"/>
</dbReference>
<evidence type="ECO:0000313" key="2">
    <source>
        <dbReference type="Proteomes" id="UP000092565"/>
    </source>
</evidence>
<protein>
    <recommendedName>
        <fullName evidence="3">DUF2927 domain-containing protein</fullName>
    </recommendedName>
</protein>
<dbReference type="InterPro" id="IPR021323">
    <property type="entry name" value="DUF2927"/>
</dbReference>
<evidence type="ECO:0000313" key="1">
    <source>
        <dbReference type="EMBL" id="ANP35711.1"/>
    </source>
</evidence>
<reference evidence="1 2" key="1">
    <citation type="submission" date="2016-04" db="EMBL/GenBank/DDBJ databases">
        <authorList>
            <person name="Evans L.H."/>
            <person name="Alamgir A."/>
            <person name="Owens N."/>
            <person name="Weber N.D."/>
            <person name="Virtaneva K."/>
            <person name="Barbian K."/>
            <person name="Babar A."/>
            <person name="Rosenke K."/>
        </authorList>
    </citation>
    <scope>NUCLEOTIDE SEQUENCE [LARGE SCALE GENOMIC DNA]</scope>
    <source>
        <strain evidence="1 2">JL2886</strain>
    </source>
</reference>
<keyword evidence="2" id="KW-1185">Reference proteome</keyword>
<name>A0A1B0ZNM3_9RHOB</name>
<dbReference type="PATRIC" id="fig|60890.4.peg.766"/>
<proteinExistence type="predicted"/>
<sequence length="338" mass="36932">MPVQRFRPDPMIWQRRHRSAAICAEGSAGRAIYAPVRLAALLGLGLLSACMPVGRSESVVPKPRPAAMVAPAAPSAASAELRQYYRVLQQDLLTRGLLRTDGGGPDTPYDAEDLAENFEAISFFNEYAGRGGGATGGLSRWSGPVRLQAEFGPSIPESQRRADGGRVAEYAARLGRITGHPVSAVAKRGNFHVLFASKDDSAFVAKRVRELLPNISQNDFQLFVNPPRTHYCFVLAGGAQGSPFDYIRGVALIRAEHPDLVRQSCIHEEIAQGLGLLNDSPRARPSIFNDDDEFAFLTSHDEKLLQMLYDPRLKTGMSAEEARPITRIIAREIMGQPL</sequence>
<dbReference type="Proteomes" id="UP000092565">
    <property type="component" value="Chromosome"/>
</dbReference>
<dbReference type="AlphaFoldDB" id="A0A1B0ZNM3"/>
<evidence type="ECO:0008006" key="3">
    <source>
        <dbReference type="Google" id="ProtNLM"/>
    </source>
</evidence>
<dbReference type="EMBL" id="CP015124">
    <property type="protein sequence ID" value="ANP35711.1"/>
    <property type="molecule type" value="Genomic_DNA"/>
</dbReference>
<accession>A0A1B0ZNM3</accession>
<gene>
    <name evidence="1" type="ORF">JL2886_00785</name>
</gene>